<evidence type="ECO:0000313" key="3">
    <source>
        <dbReference type="Proteomes" id="UP000032544"/>
    </source>
</evidence>
<dbReference type="AlphaFoldDB" id="A0A0D8JF87"/>
<proteinExistence type="predicted"/>
<dbReference type="Proteomes" id="UP000032544">
    <property type="component" value="Unassembled WGS sequence"/>
</dbReference>
<evidence type="ECO:0000256" key="1">
    <source>
        <dbReference type="SAM" id="SignalP"/>
    </source>
</evidence>
<protein>
    <recommendedName>
        <fullName evidence="4">Lipoprotein</fullName>
    </recommendedName>
</protein>
<dbReference type="EMBL" id="JRHC01000001">
    <property type="protein sequence ID" value="KJF45577.1"/>
    <property type="molecule type" value="Genomic_DNA"/>
</dbReference>
<keyword evidence="1" id="KW-0732">Signal</keyword>
<dbReference type="RefSeq" id="WP_045027988.1">
    <property type="nucleotide sequence ID" value="NZ_CAJXKZ010000029.1"/>
</dbReference>
<feature type="chain" id="PRO_5002330944" description="Lipoprotein" evidence="1">
    <location>
        <begin position="22"/>
        <end position="193"/>
    </location>
</feature>
<dbReference type="OrthoDB" id="1430560at2"/>
<reference evidence="2 3" key="1">
    <citation type="submission" date="2014-09" db="EMBL/GenBank/DDBJ databases">
        <title>Draft Genome Sequence of Draconibacterium sp. JN14CK-3.</title>
        <authorList>
            <person name="Dong C."/>
            <person name="Lai Q."/>
            <person name="Shao Z."/>
        </authorList>
    </citation>
    <scope>NUCLEOTIDE SEQUENCE [LARGE SCALE GENOMIC DNA]</scope>
    <source>
        <strain evidence="2 3">JN14CK-3</strain>
    </source>
</reference>
<accession>A0A0D8JF87</accession>
<feature type="signal peptide" evidence="1">
    <location>
        <begin position="1"/>
        <end position="21"/>
    </location>
</feature>
<name>A0A0D8JF87_9BACT</name>
<evidence type="ECO:0000313" key="2">
    <source>
        <dbReference type="EMBL" id="KJF45577.1"/>
    </source>
</evidence>
<sequence length="193" mass="21071">MKNFRKLLCLVFCVSLCFACADFNEDVTNDLKSGKYGSDKDGDMKMVTVPFKVHYLGTYMPPGDKCPGTTNVIVDGVGEGTHVGVSTIHFDFCILGATASGDSIFYGNTDAYIIADNGDSLFVSIEGAVVSPPLDDHPDYVVNYWRDEFEILGGTGRFEGATGGGWSDDYNSTEDNNSHHYWEGTITMLKGKR</sequence>
<keyword evidence="3" id="KW-1185">Reference proteome</keyword>
<organism evidence="2 3">
    <name type="scientific">Draconibacterium sediminis</name>
    <dbReference type="NCBI Taxonomy" id="1544798"/>
    <lineage>
        <taxon>Bacteria</taxon>
        <taxon>Pseudomonadati</taxon>
        <taxon>Bacteroidota</taxon>
        <taxon>Bacteroidia</taxon>
        <taxon>Marinilabiliales</taxon>
        <taxon>Prolixibacteraceae</taxon>
        <taxon>Draconibacterium</taxon>
    </lineage>
</organism>
<gene>
    <name evidence="2" type="ORF">LH29_09585</name>
</gene>
<evidence type="ECO:0008006" key="4">
    <source>
        <dbReference type="Google" id="ProtNLM"/>
    </source>
</evidence>
<comment type="caution">
    <text evidence="2">The sequence shown here is derived from an EMBL/GenBank/DDBJ whole genome shotgun (WGS) entry which is preliminary data.</text>
</comment>